<reference evidence="2 3" key="1">
    <citation type="submission" date="2020-08" db="EMBL/GenBank/DDBJ databases">
        <title>Genomic Encyclopedia of Type Strains, Phase IV (KMG-IV): sequencing the most valuable type-strain genomes for metagenomic binning, comparative biology and taxonomic classification.</title>
        <authorList>
            <person name="Goeker M."/>
        </authorList>
    </citation>
    <scope>NUCLEOTIDE SEQUENCE [LARGE SCALE GENOMIC DNA]</scope>
    <source>
        <strain evidence="2 3">DSM 12251</strain>
    </source>
</reference>
<comment type="caution">
    <text evidence="2">The sequence shown here is derived from an EMBL/GenBank/DDBJ whole genome shotgun (WGS) entry which is preliminary data.</text>
</comment>
<evidence type="ECO:0000313" key="2">
    <source>
        <dbReference type="EMBL" id="MBB5035997.1"/>
    </source>
</evidence>
<evidence type="ECO:0000313" key="3">
    <source>
        <dbReference type="Proteomes" id="UP000534294"/>
    </source>
</evidence>
<feature type="transmembrane region" description="Helical" evidence="1">
    <location>
        <begin position="394"/>
        <end position="415"/>
    </location>
</feature>
<proteinExistence type="predicted"/>
<protein>
    <submittedName>
        <fullName evidence="2">Uncharacterized protein</fullName>
    </submittedName>
</protein>
<keyword evidence="1" id="KW-0472">Membrane</keyword>
<evidence type="ECO:0000256" key="1">
    <source>
        <dbReference type="SAM" id="Phobius"/>
    </source>
</evidence>
<keyword evidence="1" id="KW-1133">Transmembrane helix</keyword>
<keyword evidence="1" id="KW-0812">Transmembrane</keyword>
<name>A0A7W7YHA1_9BACT</name>
<dbReference type="AlphaFoldDB" id="A0A7W7YHA1"/>
<sequence length="612" mass="67694">MLNITDPCELKAADIYRQARTVASKTSRGTDSHWYRVPEELPWQWHLWFDGGREVCSATYSKQHHRWRPGPHLPLANLTTGEGVGEILGELMSSTYFDDKPKALGVILHVADEFSLAEIAQAGEVVGETGDDFQILRYNLVDDPREVLADREVSSEANSWRLLPFWGAPTGQARCTAMMLSRSREAFLQKLLASAEDLRMPVRVAVTSAALESLAALPILRPDITGGCLVAISFYKFTAVFAISPDGELQTARSLAHRGGSQVPSGFGDILWTMAMGAELESTKVLLVSAQASTLQAASQDLDLYSSRHAVEYETLNLAEHSALTEIPGHRPEFLIYDTAVMEPVRTGKAPLAQTETYRSLWGNWGRQSFMDTGRLDNLYPAQSDLRLLRFSSWLVYLLAFALLSTAGYGTYSLFAAMNHPSWELTPEQMKKTQAQHTTLLEEKKQIDITSRLLQPRSRGWVTLEFLLQLFPEDSGVRLESFQYNAEATRPAAPVAKGAVADSVGISRTWTLKGLVKPKALELLSTLNSQRGLSAFFDRVAEATGDDSYRPSPTRQLTVALTQGRNARFDTQAAPGDLARDPTLAFPFSFEATLTQTLTDKDTLSLPLAKPF</sequence>
<dbReference type="Proteomes" id="UP000534294">
    <property type="component" value="Unassembled WGS sequence"/>
</dbReference>
<organism evidence="2 3">
    <name type="scientific">Prosthecobacter dejongeii</name>
    <dbReference type="NCBI Taxonomy" id="48465"/>
    <lineage>
        <taxon>Bacteria</taxon>
        <taxon>Pseudomonadati</taxon>
        <taxon>Verrucomicrobiota</taxon>
        <taxon>Verrucomicrobiia</taxon>
        <taxon>Verrucomicrobiales</taxon>
        <taxon>Verrucomicrobiaceae</taxon>
        <taxon>Prosthecobacter</taxon>
    </lineage>
</organism>
<keyword evidence="3" id="KW-1185">Reference proteome</keyword>
<accession>A0A7W7YHA1</accession>
<dbReference type="EMBL" id="JACHIF010000001">
    <property type="protein sequence ID" value="MBB5035997.1"/>
    <property type="molecule type" value="Genomic_DNA"/>
</dbReference>
<gene>
    <name evidence="2" type="ORF">HNQ64_000231</name>
</gene>
<dbReference type="RefSeq" id="WP_184204444.1">
    <property type="nucleotide sequence ID" value="NZ_JACHIF010000001.1"/>
</dbReference>